<dbReference type="InterPro" id="IPR002818">
    <property type="entry name" value="DJ-1/PfpI"/>
</dbReference>
<dbReference type="PANTHER" id="PTHR37017">
    <property type="entry name" value="AB HYDROLASE-1 DOMAIN-CONTAINING PROTEIN-RELATED"/>
    <property type="match status" value="1"/>
</dbReference>
<keyword evidence="1" id="KW-0732">Signal</keyword>
<dbReference type="InterPro" id="IPR029062">
    <property type="entry name" value="Class_I_gatase-like"/>
</dbReference>
<feature type="chain" id="PRO_5043445510" description="Alpha/beta fold hydrolase" evidence="1">
    <location>
        <begin position="20"/>
        <end position="502"/>
    </location>
</feature>
<dbReference type="PANTHER" id="PTHR37017:SF11">
    <property type="entry name" value="ESTERASE_LIPASE_THIOESTERASE DOMAIN-CONTAINING PROTEIN"/>
    <property type="match status" value="1"/>
</dbReference>
<accession>A0AAT9GKN2</accession>
<protein>
    <recommendedName>
        <fullName evidence="5">Alpha/beta fold hydrolase</fullName>
    </recommendedName>
</protein>
<feature type="domain" description="DJ-1/PfpI" evidence="2">
    <location>
        <begin position="51"/>
        <end position="252"/>
    </location>
</feature>
<dbReference type="Pfam" id="PF12697">
    <property type="entry name" value="Abhydrolase_6"/>
    <property type="match status" value="1"/>
</dbReference>
<evidence type="ECO:0000259" key="3">
    <source>
        <dbReference type="Pfam" id="PF12697"/>
    </source>
</evidence>
<reference evidence="4" key="1">
    <citation type="submission" date="2024-02" db="EMBL/GenBank/DDBJ databases">
        <title>Sediminibacterium planktonica sp. nov. and Sediminibacterium longus sp. nov., isolated from surface lake and river water.</title>
        <authorList>
            <person name="Watanabe K."/>
            <person name="Takemine S."/>
            <person name="Ishii Y."/>
            <person name="Ogata Y."/>
            <person name="Shindo C."/>
            <person name="Suda W."/>
        </authorList>
    </citation>
    <scope>NUCLEOTIDE SEQUENCE</scope>
    <source>
        <strain evidence="4">KACHI17</strain>
    </source>
</reference>
<dbReference type="Gene3D" id="3.40.50.880">
    <property type="match status" value="1"/>
</dbReference>
<dbReference type="EMBL" id="AP029612">
    <property type="protein sequence ID" value="BFG71182.1"/>
    <property type="molecule type" value="Genomic_DNA"/>
</dbReference>
<feature type="signal peptide" evidence="1">
    <location>
        <begin position="1"/>
        <end position="19"/>
    </location>
</feature>
<evidence type="ECO:0000256" key="1">
    <source>
        <dbReference type="SAM" id="SignalP"/>
    </source>
</evidence>
<evidence type="ECO:0008006" key="5">
    <source>
        <dbReference type="Google" id="ProtNLM"/>
    </source>
</evidence>
<dbReference type="Pfam" id="PF01965">
    <property type="entry name" value="DJ-1_PfpI"/>
    <property type="match status" value="1"/>
</dbReference>
<dbReference type="SUPFAM" id="SSF52317">
    <property type="entry name" value="Class I glutamine amidotransferase-like"/>
    <property type="match status" value="1"/>
</dbReference>
<gene>
    <name evidence="4" type="ORF">KACHI17_20630</name>
</gene>
<dbReference type="CDD" id="cd03141">
    <property type="entry name" value="GATase1_Hsp31_like"/>
    <property type="match status" value="1"/>
</dbReference>
<dbReference type="AlphaFoldDB" id="A0AAT9GKN2"/>
<feature type="domain" description="AB hydrolase-1" evidence="3">
    <location>
        <begin position="270"/>
        <end position="492"/>
    </location>
</feature>
<dbReference type="Gene3D" id="3.40.50.1820">
    <property type="entry name" value="alpha/beta hydrolase"/>
    <property type="match status" value="1"/>
</dbReference>
<dbReference type="RefSeq" id="WP_353548817.1">
    <property type="nucleotide sequence ID" value="NZ_AP029612.1"/>
</dbReference>
<proteinExistence type="predicted"/>
<dbReference type="InterPro" id="IPR029058">
    <property type="entry name" value="AB_hydrolase_fold"/>
</dbReference>
<name>A0AAT9GKN2_9BACT</name>
<dbReference type="InterPro" id="IPR052897">
    <property type="entry name" value="Sec-Metab_Biosynth_Hydrolase"/>
</dbReference>
<evidence type="ECO:0000259" key="2">
    <source>
        <dbReference type="Pfam" id="PF01965"/>
    </source>
</evidence>
<dbReference type="InterPro" id="IPR000073">
    <property type="entry name" value="AB_hydrolase_1"/>
</dbReference>
<evidence type="ECO:0000313" key="4">
    <source>
        <dbReference type="EMBL" id="BFG71182.1"/>
    </source>
</evidence>
<organism evidence="4">
    <name type="scientific">Sediminibacterium sp. KACHI17</name>
    <dbReference type="NCBI Taxonomy" id="1751071"/>
    <lineage>
        <taxon>Bacteria</taxon>
        <taxon>Pseudomonadati</taxon>
        <taxon>Bacteroidota</taxon>
        <taxon>Chitinophagia</taxon>
        <taxon>Chitinophagales</taxon>
        <taxon>Chitinophagaceae</taxon>
        <taxon>Sediminibacterium</taxon>
    </lineage>
</organism>
<sequence length="502" mass="55931">MKKIVMLMGLALATTITLAQHNAGNNGKILMIASNPSISKTTGWPIGVWYAELTHPYWVFSEAGYSVDIASLDGGELQFDGFSDPEDAAKYATFDYISLGFKKDPSKMALTKKTLKLAEVNPTEYKAIFLCGGQGPMYTWYKNQQISSFFSAFYQTGKPTAAICHGTVVLLDAKLNNGKHIVEGKRWTGFANSEENYADAYVGMKIQPFRIEDKARKIPNTKFEVAKMFEAHAVRDGNLITGQQQNSGELAARLVVKALEEDKKRYPTYVLVHGAWADESAWGAIRNQLAVRANVEVVNLPAHGADNTYGATIGLNDYVKHVINAIHQYKGKVTLVGHSMAGVIISQVAALMPEKIDKLIYVAAYLPKNGESVQSINNQFYGNKAIDIFEFNKDYSLISIKKEALAQVVCADCSTEMKETLIKYHRAEPVKGFNDKVRLNDAFSKIPKYYISTQQDNAVPYQLQQQMIKENGTVKKVLDMETSHLPFVVKPNEFLQKLTQFK</sequence>
<dbReference type="SUPFAM" id="SSF53474">
    <property type="entry name" value="alpha/beta-Hydrolases"/>
    <property type="match status" value="1"/>
</dbReference>